<evidence type="ECO:0000259" key="5">
    <source>
        <dbReference type="PROSITE" id="PS00662"/>
    </source>
</evidence>
<dbReference type="GO" id="GO:0005886">
    <property type="term" value="C:plasma membrane"/>
    <property type="evidence" value="ECO:0007669"/>
    <property type="project" value="TreeGrafter"/>
</dbReference>
<comment type="caution">
    <text evidence="6">The sequence shown here is derived from an EMBL/GenBank/DDBJ whole genome shotgun (WGS) entry which is preliminary data.</text>
</comment>
<name>E6MKB9_9FIRM</name>
<gene>
    <name evidence="6" type="ORF">HMP0721_2455</name>
</gene>
<dbReference type="EMBL" id="AEQN01000034">
    <property type="protein sequence ID" value="EFV00456.1"/>
    <property type="molecule type" value="Genomic_DNA"/>
</dbReference>
<dbReference type="RefSeq" id="WP_006599876.1">
    <property type="nucleotide sequence ID" value="NZ_GL622359.1"/>
</dbReference>
<reference evidence="6 7" key="1">
    <citation type="submission" date="2010-12" db="EMBL/GenBank/DDBJ databases">
        <authorList>
            <person name="Muzny D."/>
            <person name="Qin X."/>
            <person name="Deng J."/>
            <person name="Jiang H."/>
            <person name="Liu Y."/>
            <person name="Qu J."/>
            <person name="Song X.-Z."/>
            <person name="Zhang L."/>
            <person name="Thornton R."/>
            <person name="Coyle M."/>
            <person name="Francisco L."/>
            <person name="Jackson L."/>
            <person name="Javaid M."/>
            <person name="Korchina V."/>
            <person name="Kovar C."/>
            <person name="Mata R."/>
            <person name="Mathew T."/>
            <person name="Ngo R."/>
            <person name="Nguyen L."/>
            <person name="Nguyen N."/>
            <person name="Okwuonu G."/>
            <person name="Ongeri F."/>
            <person name="Pham C."/>
            <person name="Simmons D."/>
            <person name="Wilczek-Boney K."/>
            <person name="Hale W."/>
            <person name="Jakkamsetti A."/>
            <person name="Pham P."/>
            <person name="Ruth R."/>
            <person name="San Lucas F."/>
            <person name="Warren J."/>
            <person name="Zhang J."/>
            <person name="Zhao Z."/>
            <person name="Zhou C."/>
            <person name="Zhu D."/>
            <person name="Lee S."/>
            <person name="Bess C."/>
            <person name="Blankenburg K."/>
            <person name="Forbes L."/>
            <person name="Fu Q."/>
            <person name="Gubbala S."/>
            <person name="Hirani K."/>
            <person name="Jayaseelan J.C."/>
            <person name="Lara F."/>
            <person name="Munidasa M."/>
            <person name="Palculict T."/>
            <person name="Patil S."/>
            <person name="Pu L.-L."/>
            <person name="Saada N."/>
            <person name="Tang L."/>
            <person name="Weissenberger G."/>
            <person name="Zhu Y."/>
            <person name="Hemphill L."/>
            <person name="Shang Y."/>
            <person name="Youmans B."/>
            <person name="Ayvaz T."/>
            <person name="Ross M."/>
            <person name="Santibanez J."/>
            <person name="Aqrawi P."/>
            <person name="Gross S."/>
            <person name="Joshi V."/>
            <person name="Fowler G."/>
            <person name="Nazareth L."/>
            <person name="Reid J."/>
            <person name="Worley K."/>
            <person name="Petrosino J."/>
            <person name="Highlander S."/>
            <person name="Gibbs R."/>
        </authorList>
    </citation>
    <scope>NUCLEOTIDE SEQUENCE [LARGE SCALE GENOMIC DNA]</scope>
    <source>
        <strain evidence="6 7">ATCC 23263</strain>
    </source>
</reference>
<comment type="similarity">
    <text evidence="1">Belongs to the GSP E family.</text>
</comment>
<dbReference type="GO" id="GO:0005524">
    <property type="term" value="F:ATP binding"/>
    <property type="evidence" value="ECO:0007669"/>
    <property type="project" value="UniProtKB-KW"/>
</dbReference>
<evidence type="ECO:0000313" key="6">
    <source>
        <dbReference type="EMBL" id="EFV00456.1"/>
    </source>
</evidence>
<dbReference type="SMART" id="SM00382">
    <property type="entry name" value="AAA"/>
    <property type="match status" value="1"/>
</dbReference>
<dbReference type="STRING" id="887929.HMP0721_2455"/>
<organism evidence="6 7">
    <name type="scientific">Pseudoramibacter alactolyticus ATCC 23263</name>
    <dbReference type="NCBI Taxonomy" id="887929"/>
    <lineage>
        <taxon>Bacteria</taxon>
        <taxon>Bacillati</taxon>
        <taxon>Bacillota</taxon>
        <taxon>Clostridia</taxon>
        <taxon>Eubacteriales</taxon>
        <taxon>Eubacteriaceae</taxon>
        <taxon>Pseudoramibacter</taxon>
    </lineage>
</organism>
<proteinExistence type="inferred from homology"/>
<dbReference type="Proteomes" id="UP000004754">
    <property type="component" value="Unassembled WGS sequence"/>
</dbReference>
<dbReference type="InterPro" id="IPR003593">
    <property type="entry name" value="AAA+_ATPase"/>
</dbReference>
<dbReference type="eggNOG" id="COG2804">
    <property type="taxonomic scope" value="Bacteria"/>
</dbReference>
<evidence type="ECO:0000256" key="2">
    <source>
        <dbReference type="ARBA" id="ARBA00022741"/>
    </source>
</evidence>
<evidence type="ECO:0000256" key="3">
    <source>
        <dbReference type="ARBA" id="ARBA00022840"/>
    </source>
</evidence>
<dbReference type="AlphaFoldDB" id="E6MKB9"/>
<dbReference type="GO" id="GO:0016887">
    <property type="term" value="F:ATP hydrolysis activity"/>
    <property type="evidence" value="ECO:0007669"/>
    <property type="project" value="TreeGrafter"/>
</dbReference>
<evidence type="ECO:0000313" key="7">
    <source>
        <dbReference type="Proteomes" id="UP000004754"/>
    </source>
</evidence>
<dbReference type="HOGENOM" id="CLU_013446_2_2_9"/>
<protein>
    <submittedName>
        <fullName evidence="6">Type II/IV secretion system protein</fullName>
    </submittedName>
</protein>
<dbReference type="Gene3D" id="3.30.450.90">
    <property type="match status" value="1"/>
</dbReference>
<evidence type="ECO:0000256" key="1">
    <source>
        <dbReference type="ARBA" id="ARBA00006611"/>
    </source>
</evidence>
<dbReference type="InterPro" id="IPR027417">
    <property type="entry name" value="P-loop_NTPase"/>
</dbReference>
<dbReference type="SUPFAM" id="SSF52540">
    <property type="entry name" value="P-loop containing nucleoside triphosphate hydrolases"/>
    <property type="match status" value="1"/>
</dbReference>
<dbReference type="PROSITE" id="PS00662">
    <property type="entry name" value="T2SP_E"/>
    <property type="match status" value="1"/>
</dbReference>
<keyword evidence="2" id="KW-0547">Nucleotide-binding</keyword>
<evidence type="ECO:0000256" key="4">
    <source>
        <dbReference type="SAM" id="MobiDB-lite"/>
    </source>
</evidence>
<keyword evidence="7" id="KW-1185">Reference proteome</keyword>
<dbReference type="PANTHER" id="PTHR30258:SF2">
    <property type="entry name" value="COMG OPERON PROTEIN 1"/>
    <property type="match status" value="1"/>
</dbReference>
<keyword evidence="3" id="KW-0067">ATP-binding</keyword>
<sequence>MGKFSDKLGLHPVPATPVSDPPQSPEHIIKLSHTLLEQAVDARASDLYLEAFDKGSCRIRLRIDGVLHLWTNLSRSDFNGLLTRFKVLAQMDIADKLRPQDGSFRYALGGDTINIRVSTLPLLDGEHLVLRLFDTRRYLQSFSALGLFPDDARKVSHLLTCRQGLIVVAGATGSGKTATVFSMLNELNQSARHILTLEDPVEIRLPGLSQVAINRKQGLDFETGLRAILRQDPDVIVIGEIRDEASALAAVRAAMTGHLVITTLHTRNIAATLDRLVNLGVPPYLIADTLIGIISQKLVRRLCPHCKTKVPDAEPLRRLWRLPQTADPHRAGRCARCRQTGHWERTGIFEVIDLSRGRKLLDAALLRGDRRAWRGHYRPFAASLAAWIARGEVSDEEARQVLF</sequence>
<accession>E6MKB9</accession>
<feature type="domain" description="Bacterial type II secretion system protein E" evidence="5">
    <location>
        <begin position="229"/>
        <end position="243"/>
    </location>
</feature>
<dbReference type="OrthoDB" id="9808272at2"/>
<feature type="region of interest" description="Disordered" evidence="4">
    <location>
        <begin position="1"/>
        <end position="24"/>
    </location>
</feature>
<dbReference type="InterPro" id="IPR001482">
    <property type="entry name" value="T2SS/T4SS_dom"/>
</dbReference>
<dbReference type="CDD" id="cd01129">
    <property type="entry name" value="PulE-GspE-like"/>
    <property type="match status" value="1"/>
</dbReference>
<dbReference type="Gene3D" id="3.40.50.300">
    <property type="entry name" value="P-loop containing nucleotide triphosphate hydrolases"/>
    <property type="match status" value="1"/>
</dbReference>
<dbReference type="PANTHER" id="PTHR30258">
    <property type="entry name" value="TYPE II SECRETION SYSTEM PROTEIN GSPE-RELATED"/>
    <property type="match status" value="1"/>
</dbReference>
<dbReference type="Pfam" id="PF00437">
    <property type="entry name" value="T2SSE"/>
    <property type="match status" value="1"/>
</dbReference>